<keyword evidence="6 13" id="KW-0456">Lyase</keyword>
<comment type="similarity">
    <text evidence="2">Belongs to the class-IV pyridoxal-phosphate-dependent aminotransferase family.</text>
</comment>
<dbReference type="NCBIfam" id="NF004761">
    <property type="entry name" value="PRK06092.1"/>
    <property type="match status" value="1"/>
</dbReference>
<dbReference type="InterPro" id="IPR036038">
    <property type="entry name" value="Aminotransferase-like"/>
</dbReference>
<evidence type="ECO:0000256" key="11">
    <source>
        <dbReference type="ARBA" id="ARBA00069174"/>
    </source>
</evidence>
<comment type="cofactor">
    <cofactor evidence="1">
        <name>pyridoxal 5'-phosphate</name>
        <dbReference type="ChEBI" id="CHEBI:597326"/>
    </cofactor>
</comment>
<reference evidence="13 14" key="1">
    <citation type="submission" date="2014-05" db="EMBL/GenBank/DDBJ databases">
        <title>ATOL: Assembling a taxonomically balanced genome-scale reconstruction of the evolutionary history of the Enterobacteriaceae.</title>
        <authorList>
            <person name="Plunkett G.III."/>
            <person name="Neeno-Eckwall E.C."/>
            <person name="Glasner J.D."/>
            <person name="Perna N.T."/>
        </authorList>
    </citation>
    <scope>NUCLEOTIDE SEQUENCE [LARGE SCALE GENOMIC DNA]</scope>
    <source>
        <strain evidence="13 14">ATCC 33301</strain>
    </source>
</reference>
<accession>A0A085JD68</accession>
<comment type="function">
    <text evidence="10">Involved in the biosynthesis of p-aminobenzoate (PABA), a precursor of tetrahydrofolate. Converts 4-amino-4-deoxychorismate into 4-aminobenzoate (PABA) and pyruvate.</text>
</comment>
<organism evidence="13 14">
    <name type="scientific">Tatumella ptyseos ATCC 33301</name>
    <dbReference type="NCBI Taxonomy" id="1005995"/>
    <lineage>
        <taxon>Bacteria</taxon>
        <taxon>Pseudomonadati</taxon>
        <taxon>Pseudomonadota</taxon>
        <taxon>Gammaproteobacteria</taxon>
        <taxon>Enterobacterales</taxon>
        <taxon>Erwiniaceae</taxon>
        <taxon>Tatumella</taxon>
    </lineage>
</organism>
<keyword evidence="4" id="KW-0663">Pyridoxal phosphate</keyword>
<evidence type="ECO:0000256" key="10">
    <source>
        <dbReference type="ARBA" id="ARBA00054027"/>
    </source>
</evidence>
<gene>
    <name evidence="13" type="primary">pabC</name>
    <name evidence="13" type="ORF">GTPT_2604</name>
</gene>
<dbReference type="PANTHER" id="PTHR42743">
    <property type="entry name" value="AMINO-ACID AMINOTRANSFERASE"/>
    <property type="match status" value="1"/>
</dbReference>
<keyword evidence="14" id="KW-1185">Reference proteome</keyword>
<evidence type="ECO:0000256" key="1">
    <source>
        <dbReference type="ARBA" id="ARBA00001933"/>
    </source>
</evidence>
<dbReference type="Gene3D" id="3.20.10.10">
    <property type="entry name" value="D-amino Acid Aminotransferase, subunit A, domain 2"/>
    <property type="match status" value="1"/>
</dbReference>
<comment type="catalytic activity">
    <reaction evidence="9">
        <text>4-amino-4-deoxychorismate = 4-aminobenzoate + pyruvate + H(+)</text>
        <dbReference type="Rhea" id="RHEA:16201"/>
        <dbReference type="ChEBI" id="CHEBI:15361"/>
        <dbReference type="ChEBI" id="CHEBI:15378"/>
        <dbReference type="ChEBI" id="CHEBI:17836"/>
        <dbReference type="ChEBI" id="CHEBI:58406"/>
        <dbReference type="EC" id="4.1.3.38"/>
    </reaction>
</comment>
<evidence type="ECO:0000256" key="3">
    <source>
        <dbReference type="ARBA" id="ARBA00011738"/>
    </source>
</evidence>
<dbReference type="OrthoDB" id="9805628at2"/>
<dbReference type="PANTHER" id="PTHR42743:SF2">
    <property type="entry name" value="AMINODEOXYCHORISMATE LYASE"/>
    <property type="match status" value="1"/>
</dbReference>
<dbReference type="Proteomes" id="UP000028602">
    <property type="component" value="Unassembled WGS sequence"/>
</dbReference>
<evidence type="ECO:0000256" key="9">
    <source>
        <dbReference type="ARBA" id="ARBA00049529"/>
    </source>
</evidence>
<dbReference type="InterPro" id="IPR043132">
    <property type="entry name" value="BCAT-like_C"/>
</dbReference>
<evidence type="ECO:0000256" key="12">
    <source>
        <dbReference type="NCBIfam" id="TIGR03461"/>
    </source>
</evidence>
<dbReference type="SUPFAM" id="SSF56752">
    <property type="entry name" value="D-aminoacid aminotransferase-like PLP-dependent enzymes"/>
    <property type="match status" value="1"/>
</dbReference>
<evidence type="ECO:0000313" key="14">
    <source>
        <dbReference type="Proteomes" id="UP000028602"/>
    </source>
</evidence>
<comment type="pathway">
    <text evidence="7">Cofactor biosynthesis; tetrahydrofolate biosynthesis; 4-aminobenzoate from chorismate: step 2/2.</text>
</comment>
<dbReference type="GO" id="GO:0008153">
    <property type="term" value="P:4-aminobenzoate biosynthetic process"/>
    <property type="evidence" value="ECO:0007669"/>
    <property type="project" value="UniProtKB-UniRule"/>
</dbReference>
<dbReference type="Gene3D" id="3.30.470.10">
    <property type="match status" value="1"/>
</dbReference>
<evidence type="ECO:0000313" key="13">
    <source>
        <dbReference type="EMBL" id="KFD18414.1"/>
    </source>
</evidence>
<dbReference type="EMBL" id="JMPR01000038">
    <property type="protein sequence ID" value="KFD18414.1"/>
    <property type="molecule type" value="Genomic_DNA"/>
</dbReference>
<dbReference type="CDD" id="cd01559">
    <property type="entry name" value="ADCL_like"/>
    <property type="match status" value="1"/>
</dbReference>
<keyword evidence="5" id="KW-0289">Folate biosynthesis</keyword>
<evidence type="ECO:0000256" key="5">
    <source>
        <dbReference type="ARBA" id="ARBA00022909"/>
    </source>
</evidence>
<evidence type="ECO:0000256" key="7">
    <source>
        <dbReference type="ARBA" id="ARBA00035633"/>
    </source>
</evidence>
<dbReference type="FunFam" id="3.20.10.10:FF:000002">
    <property type="entry name" value="D-alanine aminotransferase"/>
    <property type="match status" value="1"/>
</dbReference>
<evidence type="ECO:0000256" key="8">
    <source>
        <dbReference type="ARBA" id="ARBA00035676"/>
    </source>
</evidence>
<dbReference type="InterPro" id="IPR043131">
    <property type="entry name" value="BCAT-like_N"/>
</dbReference>
<dbReference type="InterPro" id="IPR001544">
    <property type="entry name" value="Aminotrans_IV"/>
</dbReference>
<dbReference type="eggNOG" id="COG0115">
    <property type="taxonomic scope" value="Bacteria"/>
</dbReference>
<dbReference type="GO" id="GO:0005829">
    <property type="term" value="C:cytosol"/>
    <property type="evidence" value="ECO:0007669"/>
    <property type="project" value="TreeGrafter"/>
</dbReference>
<evidence type="ECO:0000256" key="6">
    <source>
        <dbReference type="ARBA" id="ARBA00023239"/>
    </source>
</evidence>
<dbReference type="InterPro" id="IPR050571">
    <property type="entry name" value="Class-IV_PLP-Dep_Aminotrnsfr"/>
</dbReference>
<evidence type="ECO:0000256" key="4">
    <source>
        <dbReference type="ARBA" id="ARBA00022898"/>
    </source>
</evidence>
<dbReference type="AlphaFoldDB" id="A0A085JD68"/>
<dbReference type="EC" id="4.1.3.38" evidence="8 12"/>
<dbReference type="GO" id="GO:0046656">
    <property type="term" value="P:folic acid biosynthetic process"/>
    <property type="evidence" value="ECO:0007669"/>
    <property type="project" value="UniProtKB-KW"/>
</dbReference>
<comment type="caution">
    <text evidence="13">The sequence shown here is derived from an EMBL/GenBank/DDBJ whole genome shotgun (WGS) entry which is preliminary data.</text>
</comment>
<protein>
    <recommendedName>
        <fullName evidence="11 12">Aminodeoxychorismate lyase</fullName>
        <ecNumber evidence="8 12">4.1.3.38</ecNumber>
    </recommendedName>
</protein>
<evidence type="ECO:0000256" key="2">
    <source>
        <dbReference type="ARBA" id="ARBA00009320"/>
    </source>
</evidence>
<dbReference type="GO" id="GO:0030170">
    <property type="term" value="F:pyridoxal phosphate binding"/>
    <property type="evidence" value="ECO:0007669"/>
    <property type="project" value="InterPro"/>
</dbReference>
<dbReference type="NCBIfam" id="TIGR03461">
    <property type="entry name" value="pabC_Proteo"/>
    <property type="match status" value="1"/>
</dbReference>
<dbReference type="GO" id="GO:0008696">
    <property type="term" value="F:4-amino-4-deoxychorismate lyase activity"/>
    <property type="evidence" value="ECO:0007669"/>
    <property type="project" value="UniProtKB-UniRule"/>
</dbReference>
<name>A0A085JD68_9GAMM</name>
<proteinExistence type="inferred from homology"/>
<dbReference type="InterPro" id="IPR017824">
    <property type="entry name" value="Aminodeoxychorismate_lyase_IV"/>
</dbReference>
<sequence>MMLINGDETEFLPVSDRGLQFGDGCFTTALILEGKICRPEAHLQRLQEGCERLAIPFADWQKLVQEMHSRAATLQRGVLKVVITRGSGGRGYSSTGCDQPRRIVSVAAYPAQYDSWRAQGITLLTCPMRLGINPALAGIKHLNRLEQVMIRQFIDQSDAEEALVLDCRDRIIECCSANIFWRRGEQLFTPRVDEAGVNGTMRRYLIRLLAEQGYDCQEVRAGLPALQQADEVFICNSLMPVVPVTRVDTLTYSPGTLTQRLSELCYSPG</sequence>
<comment type="subunit">
    <text evidence="3">Homodimer.</text>
</comment>
<dbReference type="Pfam" id="PF01063">
    <property type="entry name" value="Aminotran_4"/>
    <property type="match status" value="1"/>
</dbReference>
<dbReference type="RefSeq" id="WP_029989323.1">
    <property type="nucleotide sequence ID" value="NZ_ATMJ01000001.1"/>
</dbReference>